<proteinExistence type="inferred from homology"/>
<dbReference type="EMBL" id="JAYKXN010000006">
    <property type="protein sequence ID" value="KAK7279879.1"/>
    <property type="molecule type" value="Genomic_DNA"/>
</dbReference>
<dbReference type="GO" id="GO:0016020">
    <property type="term" value="C:membrane"/>
    <property type="evidence" value="ECO:0007669"/>
    <property type="project" value="TreeGrafter"/>
</dbReference>
<keyword evidence="4" id="KW-1185">Reference proteome</keyword>
<dbReference type="GO" id="GO:0003955">
    <property type="term" value="F:NAD(P)H dehydrogenase (quinone) activity"/>
    <property type="evidence" value="ECO:0007669"/>
    <property type="project" value="TreeGrafter"/>
</dbReference>
<feature type="domain" description="Ubiquitin-like" evidence="2">
    <location>
        <begin position="176"/>
        <end position="222"/>
    </location>
</feature>
<sequence>MDNPLKFDHEENYKVLCKEIKLRINGSRENSYYYKLNQFIKGSLKEYTSSTVIAYDITIGFNVDCNKEITIVLKSSVSEISSNAQVEESKATKNGFQLEASLSKALNKELEVSLVMVKTCEVTKRVRVSIPFSSSIQLSSAGLDSLLVFWTDDAIGGDIAAEGATTESNTTTADGVSINICCSNGSKFSIQIRLNSTVISFKDVIVRNCDIPVDQQCLIYKGIICQHIRGMVLEILSDLILEKLKAPPKLDDVPDIRPEQLVEADAFIFGFPSLFGMMPSQLKAFFHATSELWASQALIGIPDGIFGSTGFHGRDQELSA</sequence>
<comment type="similarity">
    <text evidence="1">Belongs to the WrbA family.</text>
</comment>
<comment type="caution">
    <text evidence="3">The sequence shown here is derived from an EMBL/GenBank/DDBJ whole genome shotgun (WGS) entry which is preliminary data.</text>
</comment>
<gene>
    <name evidence="3" type="ORF">RJT34_24938</name>
</gene>
<accession>A0AAN9IIG1</accession>
<dbReference type="SUPFAM" id="SSF54236">
    <property type="entry name" value="Ubiquitin-like"/>
    <property type="match status" value="1"/>
</dbReference>
<dbReference type="PROSITE" id="PS50053">
    <property type="entry name" value="UBIQUITIN_2"/>
    <property type="match status" value="1"/>
</dbReference>
<dbReference type="PANTHER" id="PTHR30546:SF25">
    <property type="entry name" value="NAD(P)H DEHYDROGENASE (QUINONE) FQR1-LIKE 3-RELATED"/>
    <property type="match status" value="1"/>
</dbReference>
<protein>
    <recommendedName>
        <fullName evidence="2">Ubiquitin-like domain-containing protein</fullName>
    </recommendedName>
</protein>
<dbReference type="Pfam" id="PF00240">
    <property type="entry name" value="ubiquitin"/>
    <property type="match status" value="1"/>
</dbReference>
<dbReference type="InterPro" id="IPR029071">
    <property type="entry name" value="Ubiquitin-like_domsf"/>
</dbReference>
<dbReference type="SUPFAM" id="SSF52218">
    <property type="entry name" value="Flavoproteins"/>
    <property type="match status" value="1"/>
</dbReference>
<dbReference type="Gene3D" id="3.40.50.360">
    <property type="match status" value="1"/>
</dbReference>
<dbReference type="InterPro" id="IPR029039">
    <property type="entry name" value="Flavoprotein-like_sf"/>
</dbReference>
<dbReference type="Gene3D" id="3.10.20.90">
    <property type="entry name" value="Phosphatidylinositol 3-kinase Catalytic Subunit, Chain A, domain 1"/>
    <property type="match status" value="1"/>
</dbReference>
<evidence type="ECO:0000313" key="3">
    <source>
        <dbReference type="EMBL" id="KAK7279879.1"/>
    </source>
</evidence>
<dbReference type="Proteomes" id="UP001359559">
    <property type="component" value="Unassembled WGS sequence"/>
</dbReference>
<dbReference type="InterPro" id="IPR000626">
    <property type="entry name" value="Ubiquitin-like_dom"/>
</dbReference>
<reference evidence="3 4" key="1">
    <citation type="submission" date="2024-01" db="EMBL/GenBank/DDBJ databases">
        <title>The genomes of 5 underutilized Papilionoideae crops provide insights into root nodulation and disease resistance.</title>
        <authorList>
            <person name="Yuan L."/>
        </authorList>
    </citation>
    <scope>NUCLEOTIDE SEQUENCE [LARGE SCALE GENOMIC DNA]</scope>
    <source>
        <strain evidence="3">LY-2023</strain>
        <tissue evidence="3">Leaf</tissue>
    </source>
</reference>
<dbReference type="PANTHER" id="PTHR30546">
    <property type="entry name" value="FLAVODOXIN-RELATED PROTEIN WRBA-RELATED"/>
    <property type="match status" value="1"/>
</dbReference>
<evidence type="ECO:0000259" key="2">
    <source>
        <dbReference type="PROSITE" id="PS50053"/>
    </source>
</evidence>
<evidence type="ECO:0000256" key="1">
    <source>
        <dbReference type="ARBA" id="ARBA00006961"/>
    </source>
</evidence>
<dbReference type="AlphaFoldDB" id="A0AAN9IIG1"/>
<name>A0AAN9IIG1_CLITE</name>
<evidence type="ECO:0000313" key="4">
    <source>
        <dbReference type="Proteomes" id="UP001359559"/>
    </source>
</evidence>
<organism evidence="3 4">
    <name type="scientific">Clitoria ternatea</name>
    <name type="common">Butterfly pea</name>
    <dbReference type="NCBI Taxonomy" id="43366"/>
    <lineage>
        <taxon>Eukaryota</taxon>
        <taxon>Viridiplantae</taxon>
        <taxon>Streptophyta</taxon>
        <taxon>Embryophyta</taxon>
        <taxon>Tracheophyta</taxon>
        <taxon>Spermatophyta</taxon>
        <taxon>Magnoliopsida</taxon>
        <taxon>eudicotyledons</taxon>
        <taxon>Gunneridae</taxon>
        <taxon>Pentapetalae</taxon>
        <taxon>rosids</taxon>
        <taxon>fabids</taxon>
        <taxon>Fabales</taxon>
        <taxon>Fabaceae</taxon>
        <taxon>Papilionoideae</taxon>
        <taxon>50 kb inversion clade</taxon>
        <taxon>NPAAA clade</taxon>
        <taxon>indigoferoid/millettioid clade</taxon>
        <taxon>Phaseoleae</taxon>
        <taxon>Clitoria</taxon>
    </lineage>
</organism>